<protein>
    <submittedName>
        <fullName evidence="1">Uncharacterized protein</fullName>
    </submittedName>
</protein>
<dbReference type="AlphaFoldDB" id="A0A6L2P7Y9"/>
<dbReference type="PANTHER" id="PTHR47326:SF1">
    <property type="entry name" value="HTH PSQ-TYPE DOMAIN-CONTAINING PROTEIN"/>
    <property type="match status" value="1"/>
</dbReference>
<dbReference type="Proteomes" id="UP000502823">
    <property type="component" value="Unassembled WGS sequence"/>
</dbReference>
<evidence type="ECO:0000313" key="2">
    <source>
        <dbReference type="Proteomes" id="UP000502823"/>
    </source>
</evidence>
<keyword evidence="2" id="KW-1185">Reference proteome</keyword>
<evidence type="ECO:0000313" key="1">
    <source>
        <dbReference type="EMBL" id="GFG28326.1"/>
    </source>
</evidence>
<gene>
    <name evidence="1" type="ORF">Cfor_09079</name>
</gene>
<sequence>MERWGVKRICACCGTAYSDGDVPSPNSICRWVRQWCEEGSVSCKKPPGQPSSVRTPENIAGVFASVGSSPRRSTPKHAPALGMSDRSVQHILHTALNLHPYKLQIVHSLSNWDKEVRLQFVVSFGDVPWPPCSLDLRTPDSFLWGYLESTA</sequence>
<dbReference type="InParanoid" id="A0A6L2P7Y9"/>
<accession>A0A6L2P7Y9</accession>
<comment type="caution">
    <text evidence="1">The sequence shown here is derived from an EMBL/GenBank/DDBJ whole genome shotgun (WGS) entry which is preliminary data.</text>
</comment>
<name>A0A6L2P7Y9_COPFO</name>
<reference evidence="2" key="1">
    <citation type="submission" date="2020-01" db="EMBL/GenBank/DDBJ databases">
        <title>Draft genome sequence of the Termite Coptotermes fromosanus.</title>
        <authorList>
            <person name="Itakura S."/>
            <person name="Yosikawa Y."/>
            <person name="Umezawa K."/>
        </authorList>
    </citation>
    <scope>NUCLEOTIDE SEQUENCE [LARGE SCALE GENOMIC DNA]</scope>
</reference>
<proteinExistence type="predicted"/>
<dbReference type="OrthoDB" id="9971063at2759"/>
<dbReference type="EMBL" id="BLKM01006607">
    <property type="protein sequence ID" value="GFG28326.1"/>
    <property type="molecule type" value="Genomic_DNA"/>
</dbReference>
<dbReference type="PANTHER" id="PTHR47326">
    <property type="entry name" value="TRANSPOSABLE ELEMENT TC3 TRANSPOSASE-LIKE PROTEIN"/>
    <property type="match status" value="1"/>
</dbReference>
<organism evidence="1 2">
    <name type="scientific">Coptotermes formosanus</name>
    <name type="common">Formosan subterranean termite</name>
    <dbReference type="NCBI Taxonomy" id="36987"/>
    <lineage>
        <taxon>Eukaryota</taxon>
        <taxon>Metazoa</taxon>
        <taxon>Ecdysozoa</taxon>
        <taxon>Arthropoda</taxon>
        <taxon>Hexapoda</taxon>
        <taxon>Insecta</taxon>
        <taxon>Pterygota</taxon>
        <taxon>Neoptera</taxon>
        <taxon>Polyneoptera</taxon>
        <taxon>Dictyoptera</taxon>
        <taxon>Blattodea</taxon>
        <taxon>Blattoidea</taxon>
        <taxon>Termitoidae</taxon>
        <taxon>Rhinotermitidae</taxon>
        <taxon>Coptotermes</taxon>
    </lineage>
</organism>